<evidence type="ECO:0000313" key="2">
    <source>
        <dbReference type="Proteomes" id="UP000680865"/>
    </source>
</evidence>
<comment type="caution">
    <text evidence="1">The sequence shown here is derived from an EMBL/GenBank/DDBJ whole genome shotgun (WGS) entry which is preliminary data.</text>
</comment>
<name>A0A919SC48_9ACTN</name>
<accession>A0A919SC48</accession>
<dbReference type="Proteomes" id="UP000680865">
    <property type="component" value="Unassembled WGS sequence"/>
</dbReference>
<organism evidence="1 2">
    <name type="scientific">Winogradskya consettensis</name>
    <dbReference type="NCBI Taxonomy" id="113560"/>
    <lineage>
        <taxon>Bacteria</taxon>
        <taxon>Bacillati</taxon>
        <taxon>Actinomycetota</taxon>
        <taxon>Actinomycetes</taxon>
        <taxon>Micromonosporales</taxon>
        <taxon>Micromonosporaceae</taxon>
        <taxon>Winogradskya</taxon>
    </lineage>
</organism>
<dbReference type="EMBL" id="BOQP01000006">
    <property type="protein sequence ID" value="GIM68980.1"/>
    <property type="molecule type" value="Genomic_DNA"/>
</dbReference>
<sequence length="126" mass="14821">MAYEPMTMIDLAHHLSREADVDVRWKYVWEFFEEYRWEPADRQQQLFREEPPVIGDERWDVLLAAIAEHLAAGHDLSPPEWTRSRVLSTPWFPSSLRTKRMEALVWAPAAFRKHGVYLSAQDLKAA</sequence>
<keyword evidence="2" id="KW-1185">Reference proteome</keyword>
<evidence type="ECO:0000313" key="1">
    <source>
        <dbReference type="EMBL" id="GIM68980.1"/>
    </source>
</evidence>
<dbReference type="AlphaFoldDB" id="A0A919SC48"/>
<protein>
    <submittedName>
        <fullName evidence="1">Uncharacterized protein</fullName>
    </submittedName>
</protein>
<gene>
    <name evidence="1" type="ORF">Aco04nite_13160</name>
</gene>
<reference evidence="1" key="1">
    <citation type="submission" date="2021-03" db="EMBL/GenBank/DDBJ databases">
        <title>Whole genome shotgun sequence of Actinoplanes consettensis NBRC 14913.</title>
        <authorList>
            <person name="Komaki H."/>
            <person name="Tamura T."/>
        </authorList>
    </citation>
    <scope>NUCLEOTIDE SEQUENCE</scope>
    <source>
        <strain evidence="1">NBRC 14913</strain>
    </source>
</reference>
<proteinExistence type="predicted"/>